<dbReference type="InterPro" id="IPR013103">
    <property type="entry name" value="RVT_2"/>
</dbReference>
<organism evidence="5 6">
    <name type="scientific">Vitis vinifera</name>
    <name type="common">Grape</name>
    <dbReference type="NCBI Taxonomy" id="29760"/>
    <lineage>
        <taxon>Eukaryota</taxon>
        <taxon>Viridiplantae</taxon>
        <taxon>Streptophyta</taxon>
        <taxon>Embryophyta</taxon>
        <taxon>Tracheophyta</taxon>
        <taxon>Spermatophyta</taxon>
        <taxon>Magnoliopsida</taxon>
        <taxon>eudicotyledons</taxon>
        <taxon>Gunneridae</taxon>
        <taxon>Pentapetalae</taxon>
        <taxon>rosids</taxon>
        <taxon>Vitales</taxon>
        <taxon>Vitaceae</taxon>
        <taxon>Viteae</taxon>
        <taxon>Vitis</taxon>
    </lineage>
</organism>
<keyword evidence="3" id="KW-1133">Transmembrane helix</keyword>
<feature type="transmembrane region" description="Helical" evidence="3">
    <location>
        <begin position="416"/>
        <end position="437"/>
    </location>
</feature>
<evidence type="ECO:0000313" key="6">
    <source>
        <dbReference type="Proteomes" id="UP000288805"/>
    </source>
</evidence>
<dbReference type="SUPFAM" id="SSF53098">
    <property type="entry name" value="Ribonuclease H-like"/>
    <property type="match status" value="1"/>
</dbReference>
<dbReference type="Gene3D" id="3.30.420.10">
    <property type="entry name" value="Ribonuclease H-like superfamily/Ribonuclease H"/>
    <property type="match status" value="1"/>
</dbReference>
<dbReference type="GO" id="GO:0003676">
    <property type="term" value="F:nucleic acid binding"/>
    <property type="evidence" value="ECO:0007669"/>
    <property type="project" value="InterPro"/>
</dbReference>
<accession>A0A438DCM9</accession>
<dbReference type="GO" id="GO:0046872">
    <property type="term" value="F:metal ion binding"/>
    <property type="evidence" value="ECO:0007669"/>
    <property type="project" value="UniProtKB-KW"/>
</dbReference>
<evidence type="ECO:0000256" key="2">
    <source>
        <dbReference type="ARBA" id="ARBA00022801"/>
    </source>
</evidence>
<dbReference type="InterPro" id="IPR036397">
    <property type="entry name" value="RNaseH_sf"/>
</dbReference>
<comment type="caution">
    <text evidence="5">The sequence shown here is derived from an EMBL/GenBank/DDBJ whole genome shotgun (WGS) entry which is preliminary data.</text>
</comment>
<proteinExistence type="predicted"/>
<dbReference type="GO" id="GO:0016787">
    <property type="term" value="F:hydrolase activity"/>
    <property type="evidence" value="ECO:0007669"/>
    <property type="project" value="UniProtKB-KW"/>
</dbReference>
<keyword evidence="3" id="KW-0472">Membrane</keyword>
<keyword evidence="3" id="KW-0812">Transmembrane</keyword>
<dbReference type="PROSITE" id="PS50994">
    <property type="entry name" value="INTEGRASE"/>
    <property type="match status" value="1"/>
</dbReference>
<dbReference type="PANTHER" id="PTHR42648:SF27">
    <property type="entry name" value="RNA-DIRECTED DNA POLYMERASE"/>
    <property type="match status" value="1"/>
</dbReference>
<keyword evidence="1" id="KW-0479">Metal-binding</keyword>
<dbReference type="EMBL" id="QGNW01001688">
    <property type="protein sequence ID" value="RVW33202.1"/>
    <property type="molecule type" value="Genomic_DNA"/>
</dbReference>
<dbReference type="PANTHER" id="PTHR42648">
    <property type="entry name" value="TRANSPOSASE, PUTATIVE-RELATED"/>
    <property type="match status" value="1"/>
</dbReference>
<dbReference type="AlphaFoldDB" id="A0A438DCM9"/>
<dbReference type="GO" id="GO:0015074">
    <property type="term" value="P:DNA integration"/>
    <property type="evidence" value="ECO:0007669"/>
    <property type="project" value="InterPro"/>
</dbReference>
<reference evidence="5 6" key="1">
    <citation type="journal article" date="2018" name="PLoS Genet.">
        <title>Population sequencing reveals clonal diversity and ancestral inbreeding in the grapevine cultivar Chardonnay.</title>
        <authorList>
            <person name="Roach M.J."/>
            <person name="Johnson D.L."/>
            <person name="Bohlmann J."/>
            <person name="van Vuuren H.J."/>
            <person name="Jones S.J."/>
            <person name="Pretorius I.S."/>
            <person name="Schmidt S.A."/>
            <person name="Borneman A.R."/>
        </authorList>
    </citation>
    <scope>NUCLEOTIDE SEQUENCE [LARGE SCALE GENOMIC DNA]</scope>
    <source>
        <strain evidence="6">cv. Chardonnay</strain>
        <tissue evidence="5">Leaf</tissue>
    </source>
</reference>
<evidence type="ECO:0000259" key="4">
    <source>
        <dbReference type="PROSITE" id="PS50994"/>
    </source>
</evidence>
<dbReference type="InterPro" id="IPR012337">
    <property type="entry name" value="RNaseH-like_sf"/>
</dbReference>
<sequence>MEKRHGKYIKTLRSDRGGEYISREFINFLSEQGITSQLSAPGMPQQNGVAERRNRTLMEMVRSMMSYSDLPISFWGHAIETAAYILNLVPSKSVPKTLTELWTGQHEPKPFMIGADIPLPQRNGRNVSGPEFETSDISLPVGDEENVEAPPHQNEGVAEQPVVLRRSGRTRRPSVRYTLLGEAFDRIPEEVNTEPVCYDDALQDKDVDKWLVAMKSEMESMYSNKVWELVQPPKGVKPIGCKWIYMKKRGIDGKVQTYKARLVAKGYTQKEGIDYEETFSLVAMLKSIRILLSIAAYFDYEIWQMDVKTAFLNGSLDECIYMKQPEGFITNGQEHLLCKLNSVMMSLACIRSGTDWLSQPFDMKDLGEAAHILGIKLMRNRKKRMIGLSQALYIDTILNQIESMKAVPYASAVGSLMYAMCVLDLISVLLLACGAVANSKEPRSHKRAKHIERKYHLIQDIVQRGDVVVMKIASETT</sequence>
<feature type="domain" description="Integrase catalytic" evidence="4">
    <location>
        <begin position="1"/>
        <end position="116"/>
    </location>
</feature>
<evidence type="ECO:0000256" key="3">
    <source>
        <dbReference type="SAM" id="Phobius"/>
    </source>
</evidence>
<dbReference type="Proteomes" id="UP000288805">
    <property type="component" value="Unassembled WGS sequence"/>
</dbReference>
<dbReference type="Pfam" id="PF07727">
    <property type="entry name" value="RVT_2"/>
    <property type="match status" value="1"/>
</dbReference>
<protein>
    <submittedName>
        <fullName evidence="5">Retrovirus-related Pol polyprotein from transposon TNT 1-94</fullName>
    </submittedName>
</protein>
<evidence type="ECO:0000256" key="1">
    <source>
        <dbReference type="ARBA" id="ARBA00022723"/>
    </source>
</evidence>
<evidence type="ECO:0000313" key="5">
    <source>
        <dbReference type="EMBL" id="RVW33202.1"/>
    </source>
</evidence>
<name>A0A438DCM9_VITVI</name>
<keyword evidence="2" id="KW-0378">Hydrolase</keyword>
<dbReference type="InterPro" id="IPR001584">
    <property type="entry name" value="Integrase_cat-core"/>
</dbReference>
<gene>
    <name evidence="5" type="primary">POLX_11</name>
    <name evidence="5" type="ORF">CK203_081134</name>
</gene>
<dbReference type="InterPro" id="IPR039537">
    <property type="entry name" value="Retrotran_Ty1/copia-like"/>
</dbReference>